<evidence type="ECO:0000259" key="12">
    <source>
        <dbReference type="PROSITE" id="PS50055"/>
    </source>
</evidence>
<evidence type="ECO:0000256" key="10">
    <source>
        <dbReference type="SAM" id="Phobius"/>
    </source>
</evidence>
<evidence type="ECO:0000259" key="13">
    <source>
        <dbReference type="PROSITE" id="PS50056"/>
    </source>
</evidence>
<feature type="region of interest" description="Disordered" evidence="9">
    <location>
        <begin position="395"/>
        <end position="448"/>
    </location>
</feature>
<protein>
    <submittedName>
        <fullName evidence="14">Uncharacterized protein LOC100187431</fullName>
    </submittedName>
</protein>
<dbReference type="InterPro" id="IPR000242">
    <property type="entry name" value="PTP_cat"/>
</dbReference>
<dbReference type="InterPro" id="IPR016130">
    <property type="entry name" value="Tyr_Pase_AS"/>
</dbReference>
<evidence type="ECO:0000313" key="14">
    <source>
        <dbReference type="EMBL" id="CAB3263073.1"/>
    </source>
</evidence>
<dbReference type="PRINTS" id="PR00700">
    <property type="entry name" value="PRTYPHPHTASE"/>
</dbReference>
<accession>A0A6F9DJE3</accession>
<dbReference type="SMART" id="SM00404">
    <property type="entry name" value="PTPc_motif"/>
    <property type="match status" value="1"/>
</dbReference>
<evidence type="ECO:0000256" key="4">
    <source>
        <dbReference type="ARBA" id="ARBA00022729"/>
    </source>
</evidence>
<feature type="compositionally biased region" description="Polar residues" evidence="9">
    <location>
        <begin position="414"/>
        <end position="423"/>
    </location>
</feature>
<evidence type="ECO:0000256" key="11">
    <source>
        <dbReference type="SAM" id="SignalP"/>
    </source>
</evidence>
<evidence type="ECO:0000256" key="2">
    <source>
        <dbReference type="ARBA" id="ARBA00009580"/>
    </source>
</evidence>
<dbReference type="PROSITE" id="PS50056">
    <property type="entry name" value="TYR_PHOSPHATASE_2"/>
    <property type="match status" value="1"/>
</dbReference>
<organism evidence="14">
    <name type="scientific">Phallusia mammillata</name>
    <dbReference type="NCBI Taxonomy" id="59560"/>
    <lineage>
        <taxon>Eukaryota</taxon>
        <taxon>Metazoa</taxon>
        <taxon>Chordata</taxon>
        <taxon>Tunicata</taxon>
        <taxon>Ascidiacea</taxon>
        <taxon>Phlebobranchia</taxon>
        <taxon>Ascidiidae</taxon>
        <taxon>Phallusia</taxon>
    </lineage>
</organism>
<dbReference type="GO" id="GO:0030141">
    <property type="term" value="C:secretory granule"/>
    <property type="evidence" value="ECO:0007669"/>
    <property type="project" value="InterPro"/>
</dbReference>
<feature type="compositionally biased region" description="Low complexity" evidence="9">
    <location>
        <begin position="437"/>
        <end position="448"/>
    </location>
</feature>
<feature type="transmembrane region" description="Helical" evidence="10">
    <location>
        <begin position="337"/>
        <end position="362"/>
    </location>
</feature>
<feature type="compositionally biased region" description="Acidic residues" evidence="9">
    <location>
        <begin position="217"/>
        <end position="226"/>
    </location>
</feature>
<dbReference type="Pfam" id="PF00102">
    <property type="entry name" value="Y_phosphatase"/>
    <property type="match status" value="1"/>
</dbReference>
<keyword evidence="3 10" id="KW-0812">Transmembrane</keyword>
<dbReference type="SMART" id="SM00194">
    <property type="entry name" value="PTPc"/>
    <property type="match status" value="1"/>
</dbReference>
<keyword evidence="7" id="KW-0325">Glycoprotein</keyword>
<feature type="region of interest" description="Disordered" evidence="9">
    <location>
        <begin position="217"/>
        <end position="288"/>
    </location>
</feature>
<dbReference type="PANTHER" id="PTHR46106:SF4">
    <property type="entry name" value="IA-2 PROTEIN TYROSINE PHOSPHATASE, ISOFORM C"/>
    <property type="match status" value="1"/>
</dbReference>
<dbReference type="SUPFAM" id="SSF52799">
    <property type="entry name" value="(Phosphotyrosine protein) phosphatases II"/>
    <property type="match status" value="1"/>
</dbReference>
<evidence type="ECO:0000256" key="3">
    <source>
        <dbReference type="ARBA" id="ARBA00022692"/>
    </source>
</evidence>
<dbReference type="InterPro" id="IPR000387">
    <property type="entry name" value="Tyr_Pase_dom"/>
</dbReference>
<proteinExistence type="evidence at transcript level"/>
<keyword evidence="8" id="KW-0968">Cytoplasmic vesicle</keyword>
<feature type="compositionally biased region" description="Basic and acidic residues" evidence="9">
    <location>
        <begin position="227"/>
        <end position="248"/>
    </location>
</feature>
<dbReference type="GO" id="GO:0030659">
    <property type="term" value="C:cytoplasmic vesicle membrane"/>
    <property type="evidence" value="ECO:0007669"/>
    <property type="project" value="UniProtKB-SubCell"/>
</dbReference>
<dbReference type="GO" id="GO:0004725">
    <property type="term" value="F:protein tyrosine phosphatase activity"/>
    <property type="evidence" value="ECO:0007669"/>
    <property type="project" value="InterPro"/>
</dbReference>
<dbReference type="InterPro" id="IPR029021">
    <property type="entry name" value="Prot-tyrosine_phosphatase-like"/>
</dbReference>
<name>A0A6F9DJE3_9ASCI</name>
<evidence type="ECO:0000256" key="5">
    <source>
        <dbReference type="ARBA" id="ARBA00022989"/>
    </source>
</evidence>
<feature type="chain" id="PRO_5026222219" evidence="11">
    <location>
        <begin position="20"/>
        <end position="749"/>
    </location>
</feature>
<evidence type="ECO:0000256" key="9">
    <source>
        <dbReference type="SAM" id="MobiDB-lite"/>
    </source>
</evidence>
<keyword evidence="4 11" id="KW-0732">Signal</keyword>
<gene>
    <name evidence="14" type="primary">LOC100187431</name>
</gene>
<feature type="domain" description="Tyrosine specific protein phosphatases" evidence="13">
    <location>
        <begin position="655"/>
        <end position="730"/>
    </location>
</feature>
<feature type="compositionally biased region" description="Basic and acidic residues" evidence="9">
    <location>
        <begin position="397"/>
        <end position="413"/>
    </location>
</feature>
<comment type="subcellular location">
    <subcellularLocation>
        <location evidence="1">Cytoplasmic vesicle membrane</location>
        <topology evidence="1">Single-pass type I membrane protein</topology>
    </subcellularLocation>
</comment>
<dbReference type="InterPro" id="IPR033522">
    <property type="entry name" value="IA-2/IA-2_beta"/>
</dbReference>
<feature type="domain" description="Tyrosine-protein phosphatase" evidence="12">
    <location>
        <begin position="480"/>
        <end position="739"/>
    </location>
</feature>
<dbReference type="PANTHER" id="PTHR46106">
    <property type="entry name" value="IA-2 PROTEIN TYROSINE PHOSPHATASE, ISOFORM C"/>
    <property type="match status" value="1"/>
</dbReference>
<evidence type="ECO:0000256" key="1">
    <source>
        <dbReference type="ARBA" id="ARBA00004358"/>
    </source>
</evidence>
<dbReference type="PROSITE" id="PS50055">
    <property type="entry name" value="TYR_PHOSPHATASE_PTP"/>
    <property type="match status" value="1"/>
</dbReference>
<dbReference type="InterPro" id="IPR003595">
    <property type="entry name" value="Tyr_Pase_cat"/>
</dbReference>
<evidence type="ECO:0000256" key="8">
    <source>
        <dbReference type="ARBA" id="ARBA00023329"/>
    </source>
</evidence>
<dbReference type="Gene3D" id="3.90.190.10">
    <property type="entry name" value="Protein tyrosine phosphatase superfamily"/>
    <property type="match status" value="1"/>
</dbReference>
<dbReference type="GO" id="GO:0045202">
    <property type="term" value="C:synapse"/>
    <property type="evidence" value="ECO:0007669"/>
    <property type="project" value="TreeGrafter"/>
</dbReference>
<feature type="signal peptide" evidence="11">
    <location>
        <begin position="1"/>
        <end position="19"/>
    </location>
</feature>
<dbReference type="PROSITE" id="PS00383">
    <property type="entry name" value="TYR_PHOSPHATASE_1"/>
    <property type="match status" value="1"/>
</dbReference>
<evidence type="ECO:0000256" key="6">
    <source>
        <dbReference type="ARBA" id="ARBA00023136"/>
    </source>
</evidence>
<dbReference type="AlphaFoldDB" id="A0A6F9DJE3"/>
<comment type="similarity">
    <text evidence="2">Belongs to the protein-tyrosine phosphatase family.</text>
</comment>
<sequence length="749" mass="85644">MKMKVLILMLVAVTCSVQASSKYGCLRNPHACVMPDYYCYNDGFTGHCILVPAEIRWQIYNSQNEFDRFNPAVKKSNFVANHQYKDNSEDLFEENLVLVAREVQKFLRRHGYHLSDLSVEQQERLYNAVARFIIKNERKAKQESDMKRLISIIVKTRDQLLSQGVRLEQLNDQQLHQLSSAIINMFLKDGDVGQKTINTKEKNEQNDKNENQQIVEEIPETETESLDEVKVKPPTKLDEASVPVEREVQTNVFANQTKREENVVKKPKIEKSPEEVEDEQKDETPVKQTFNAKKETKLQEPLIEAVKNDESGHGVELGLAEQEMSSVTKQKISEEGIYIIITVVVVVVIILVITISTVCYCMKSIERRKKLLGAGPVQSDDDDYQELCRQHYASKTAEQKDLATRPPKQDGNRQDSSASTPTLVFSPVAQQRKRNSNSKTSRTSSLSSWSEEPVTASLDISTGHAVLSYMEDHMKNKDRLTEEWNSLCKYQADNVTCQAGHANLIRNRSQHIIPYDHNRVKLGVSNDQSMDNDYINASFIIDNDPRFPMYIATQGPLPSTIHHFWHMIWEQKSVAIVMLTPVTEDGVSQCARYWPDEGSSIYNNYEIHLVSEHIWCEDYLVRSLYLKNLKTCETRTVTQFHFLSWPRNGIPFSPKPLLELRRKVSKCYRGSNSPVVVHCSDGAGRTGTYILIDLAITRMLKGVKEMDIAATLEHLRDQRCGMVTSKEQLEFTLGSVAEEVNAILKYLQR</sequence>
<keyword evidence="6 10" id="KW-0472">Membrane</keyword>
<feature type="compositionally biased region" description="Basic and acidic residues" evidence="9">
    <location>
        <begin position="257"/>
        <end position="274"/>
    </location>
</feature>
<dbReference type="FunFam" id="3.90.190.10:FF:000017">
    <property type="entry name" value="receptor-type tyrosine-protein phosphatase-like N isoform X2"/>
    <property type="match status" value="1"/>
</dbReference>
<dbReference type="GO" id="GO:0051046">
    <property type="term" value="P:regulation of secretion"/>
    <property type="evidence" value="ECO:0007669"/>
    <property type="project" value="TreeGrafter"/>
</dbReference>
<reference evidence="14" key="1">
    <citation type="submission" date="2020-04" db="EMBL/GenBank/DDBJ databases">
        <authorList>
            <person name="Neveu A P."/>
        </authorList>
    </citation>
    <scope>NUCLEOTIDE SEQUENCE</scope>
    <source>
        <tissue evidence="14">Whole embryo</tissue>
    </source>
</reference>
<keyword evidence="5 10" id="KW-1133">Transmembrane helix</keyword>
<evidence type="ECO:0000256" key="7">
    <source>
        <dbReference type="ARBA" id="ARBA00023180"/>
    </source>
</evidence>
<dbReference type="EMBL" id="LR787211">
    <property type="protein sequence ID" value="CAB3263073.1"/>
    <property type="molecule type" value="mRNA"/>
</dbReference>